<dbReference type="Gene3D" id="3.40.50.1240">
    <property type="entry name" value="Phosphoglycerate mutase-like"/>
    <property type="match status" value="1"/>
</dbReference>
<organism evidence="1 2">
    <name type="scientific">Pararhizobium capsulatum DSM 1112</name>
    <dbReference type="NCBI Taxonomy" id="1121113"/>
    <lineage>
        <taxon>Bacteria</taxon>
        <taxon>Pseudomonadati</taxon>
        <taxon>Pseudomonadota</taxon>
        <taxon>Alphaproteobacteria</taxon>
        <taxon>Hyphomicrobiales</taxon>
        <taxon>Rhizobiaceae</taxon>
        <taxon>Rhizobium/Agrobacterium group</taxon>
        <taxon>Pararhizobium</taxon>
    </lineage>
</organism>
<dbReference type="EMBL" id="JAUSVF010000003">
    <property type="protein sequence ID" value="MDQ0323520.1"/>
    <property type="molecule type" value="Genomic_DNA"/>
</dbReference>
<comment type="caution">
    <text evidence="1">The sequence shown here is derived from an EMBL/GenBank/DDBJ whole genome shotgun (WGS) entry which is preliminary data.</text>
</comment>
<dbReference type="PANTHER" id="PTHR48100:SF1">
    <property type="entry name" value="HISTIDINE PHOSPHATASE FAMILY PROTEIN-RELATED"/>
    <property type="match status" value="1"/>
</dbReference>
<reference evidence="1 2" key="1">
    <citation type="submission" date="2023-07" db="EMBL/GenBank/DDBJ databases">
        <title>Genomic Encyclopedia of Type Strains, Phase IV (KMG-IV): sequencing the most valuable type-strain genomes for metagenomic binning, comparative biology and taxonomic classification.</title>
        <authorList>
            <person name="Goeker M."/>
        </authorList>
    </citation>
    <scope>NUCLEOTIDE SEQUENCE [LARGE SCALE GENOMIC DNA]</scope>
    <source>
        <strain evidence="1 2">DSM 1112</strain>
    </source>
</reference>
<dbReference type="PANTHER" id="PTHR48100">
    <property type="entry name" value="BROAD-SPECIFICITY PHOSPHATASE YOR283W-RELATED"/>
    <property type="match status" value="1"/>
</dbReference>
<keyword evidence="2" id="KW-1185">Reference proteome</keyword>
<gene>
    <name evidence="1" type="ORF">QO002_005726</name>
</gene>
<name>A0ABU0BZ28_9HYPH</name>
<dbReference type="InterPro" id="IPR013078">
    <property type="entry name" value="His_Pase_superF_clade-1"/>
</dbReference>
<proteinExistence type="predicted"/>
<protein>
    <submittedName>
        <fullName evidence="1">Broad specificity phosphatase PhoE</fullName>
    </submittedName>
</protein>
<sequence length="182" mass="20796">MTSFGDVPLTALGHQQAREVANRVQHQPDMLIVSPFLRARATAEPICARWPLARCETWPIHELTYLSPARCHGSTVETRRPVVEAYWLLCDPDYTDGPDAESFRSFMTRLLEFHNRLNSADGDFVVVVGHGQFFRAYLLGLREGFTVSSHWMERYRKEETARPMANGEIVELTGEALKRCQD</sequence>
<evidence type="ECO:0000313" key="2">
    <source>
        <dbReference type="Proteomes" id="UP001230207"/>
    </source>
</evidence>
<dbReference type="InterPro" id="IPR029033">
    <property type="entry name" value="His_PPase_superfam"/>
</dbReference>
<dbReference type="SUPFAM" id="SSF53254">
    <property type="entry name" value="Phosphoglycerate mutase-like"/>
    <property type="match status" value="1"/>
</dbReference>
<accession>A0ABU0BZ28</accession>
<dbReference type="Pfam" id="PF00300">
    <property type="entry name" value="His_Phos_1"/>
    <property type="match status" value="1"/>
</dbReference>
<dbReference type="CDD" id="cd07067">
    <property type="entry name" value="HP_PGM_like"/>
    <property type="match status" value="1"/>
</dbReference>
<evidence type="ECO:0000313" key="1">
    <source>
        <dbReference type="EMBL" id="MDQ0323520.1"/>
    </source>
</evidence>
<dbReference type="InterPro" id="IPR050275">
    <property type="entry name" value="PGM_Phosphatase"/>
</dbReference>
<dbReference type="Proteomes" id="UP001230207">
    <property type="component" value="Unassembled WGS sequence"/>
</dbReference>